<dbReference type="Pfam" id="PF00248">
    <property type="entry name" value="Aldo_ket_red"/>
    <property type="match status" value="1"/>
</dbReference>
<dbReference type="CDD" id="cd19092">
    <property type="entry name" value="AKR_BsYcsN_EcYdhF-like"/>
    <property type="match status" value="1"/>
</dbReference>
<accession>A0A0D0IQK4</accession>
<dbReference type="GO" id="GO:0005829">
    <property type="term" value="C:cytosol"/>
    <property type="evidence" value="ECO:0007669"/>
    <property type="project" value="TreeGrafter"/>
</dbReference>
<protein>
    <submittedName>
        <fullName evidence="2">Aldo/keto reductase</fullName>
    </submittedName>
</protein>
<dbReference type="InterPro" id="IPR036812">
    <property type="entry name" value="NAD(P)_OxRdtase_dom_sf"/>
</dbReference>
<proteinExistence type="predicted"/>
<dbReference type="EMBL" id="JXSQ01000003">
    <property type="protein sequence ID" value="KIP53312.1"/>
    <property type="molecule type" value="Genomic_DNA"/>
</dbReference>
<evidence type="ECO:0000259" key="1">
    <source>
        <dbReference type="Pfam" id="PF00248"/>
    </source>
</evidence>
<dbReference type="PANTHER" id="PTHR43364:SF1">
    <property type="entry name" value="OXIDOREDUCTASE YDHF"/>
    <property type="match status" value="1"/>
</dbReference>
<dbReference type="Gene3D" id="3.20.20.100">
    <property type="entry name" value="NADP-dependent oxidoreductase domain"/>
    <property type="match status" value="1"/>
</dbReference>
<evidence type="ECO:0000313" key="2">
    <source>
        <dbReference type="EMBL" id="KIP53312.1"/>
    </source>
</evidence>
<feature type="domain" description="NADP-dependent oxidoreductase" evidence="1">
    <location>
        <begin position="6"/>
        <end position="290"/>
    </location>
</feature>
<dbReference type="AlphaFoldDB" id="A0A0D0IQK4"/>
<comment type="caution">
    <text evidence="2">The sequence shown here is derived from an EMBL/GenBank/DDBJ whole genome shotgun (WGS) entry which is preliminary data.</text>
</comment>
<dbReference type="InterPro" id="IPR050523">
    <property type="entry name" value="AKR_Detox_Biosynth"/>
</dbReference>
<sequence length="301" mass="32979">MSDAARIGLGMMRIETLSPDEIRELYAGAREAGVTLFDHADIYGGGEHGCERRFGEALRLTPAEREEIVLQSKCGIRPGKHGFDFSAEYIVRRAEESLEALGTEYLDVLMLHRPDTLVEPEEVASAFDQLERAGKVRAFGVSNHTSRQIELLKTSVTQPIEVNQVQFGLGHAALVAQGIAANMEGLKQSADRDGGLLEYARINGITLEAWSPFQRGFFSGSIFEQGGLRDLQTVLGRIAAERGTTPTAIATAWITRHPARMRVVLGTTKVHRVAEAVAGAQIVLTRAEWYELFVSAGYEVP</sequence>
<name>A0A0D0IQK4_9MICO</name>
<dbReference type="RefSeq" id="WP_042543038.1">
    <property type="nucleotide sequence ID" value="NZ_JXSQ01000003.1"/>
</dbReference>
<evidence type="ECO:0000313" key="3">
    <source>
        <dbReference type="Proteomes" id="UP000032120"/>
    </source>
</evidence>
<gene>
    <name evidence="2" type="ORF">SD72_03450</name>
</gene>
<dbReference type="OrthoDB" id="9768793at2"/>
<reference evidence="2 3" key="1">
    <citation type="submission" date="2015-01" db="EMBL/GenBank/DDBJ databases">
        <title>Draft genome sequence of Leucobacter komagatae strain VKM ST2845.</title>
        <authorList>
            <person name="Karlyshev A.V."/>
            <person name="Kudryashova E.B."/>
        </authorList>
    </citation>
    <scope>NUCLEOTIDE SEQUENCE [LARGE SCALE GENOMIC DNA]</scope>
    <source>
        <strain evidence="2 3">VKM ST2845</strain>
    </source>
</reference>
<keyword evidence="3" id="KW-1185">Reference proteome</keyword>
<dbReference type="SUPFAM" id="SSF51430">
    <property type="entry name" value="NAD(P)-linked oxidoreductase"/>
    <property type="match status" value="1"/>
</dbReference>
<dbReference type="InterPro" id="IPR023210">
    <property type="entry name" value="NADP_OxRdtase_dom"/>
</dbReference>
<dbReference type="Proteomes" id="UP000032120">
    <property type="component" value="Unassembled WGS sequence"/>
</dbReference>
<dbReference type="PANTHER" id="PTHR43364">
    <property type="entry name" value="NADH-SPECIFIC METHYLGLYOXAL REDUCTASE-RELATED"/>
    <property type="match status" value="1"/>
</dbReference>
<organism evidence="2 3">
    <name type="scientific">Leucobacter komagatae</name>
    <dbReference type="NCBI Taxonomy" id="55969"/>
    <lineage>
        <taxon>Bacteria</taxon>
        <taxon>Bacillati</taxon>
        <taxon>Actinomycetota</taxon>
        <taxon>Actinomycetes</taxon>
        <taxon>Micrococcales</taxon>
        <taxon>Microbacteriaceae</taxon>
        <taxon>Leucobacter</taxon>
    </lineage>
</organism>